<evidence type="ECO:0000259" key="2">
    <source>
        <dbReference type="Pfam" id="PF12172"/>
    </source>
</evidence>
<evidence type="ECO:0000313" key="3">
    <source>
        <dbReference type="EMBL" id="GAA3383398.1"/>
    </source>
</evidence>
<dbReference type="EMBL" id="BAAAYN010000005">
    <property type="protein sequence ID" value="GAA3383398.1"/>
    <property type="molecule type" value="Genomic_DNA"/>
</dbReference>
<dbReference type="InterPro" id="IPR012340">
    <property type="entry name" value="NA-bd_OB-fold"/>
</dbReference>
<accession>A0ABP6SRW7</accession>
<dbReference type="SUPFAM" id="SSF50249">
    <property type="entry name" value="Nucleic acid-binding proteins"/>
    <property type="match status" value="1"/>
</dbReference>
<reference evidence="4" key="1">
    <citation type="journal article" date="2019" name="Int. J. Syst. Evol. Microbiol.">
        <title>The Global Catalogue of Microorganisms (GCM) 10K type strain sequencing project: providing services to taxonomists for standard genome sequencing and annotation.</title>
        <authorList>
            <consortium name="The Broad Institute Genomics Platform"/>
            <consortium name="The Broad Institute Genome Sequencing Center for Infectious Disease"/>
            <person name="Wu L."/>
            <person name="Ma J."/>
        </authorList>
    </citation>
    <scope>NUCLEOTIDE SEQUENCE [LARGE SCALE GENOMIC DNA]</scope>
    <source>
        <strain evidence="4">JCM 9458</strain>
    </source>
</reference>
<dbReference type="InterPro" id="IPR022002">
    <property type="entry name" value="ChsH2_Znr"/>
</dbReference>
<organism evidence="3 4">
    <name type="scientific">Cryptosporangium minutisporangium</name>
    <dbReference type="NCBI Taxonomy" id="113569"/>
    <lineage>
        <taxon>Bacteria</taxon>
        <taxon>Bacillati</taxon>
        <taxon>Actinomycetota</taxon>
        <taxon>Actinomycetes</taxon>
        <taxon>Cryptosporangiales</taxon>
        <taxon>Cryptosporangiaceae</taxon>
        <taxon>Cryptosporangium</taxon>
    </lineage>
</organism>
<protein>
    <submittedName>
        <fullName evidence="3">OB-fold domain-containing protein</fullName>
    </submittedName>
</protein>
<proteinExistence type="predicted"/>
<name>A0ABP6SRW7_9ACTN</name>
<gene>
    <name evidence="3" type="ORF">GCM10020369_09110</name>
</gene>
<dbReference type="PANTHER" id="PTHR34075:SF5">
    <property type="entry name" value="BLR3430 PROTEIN"/>
    <property type="match status" value="1"/>
</dbReference>
<dbReference type="Pfam" id="PF12172">
    <property type="entry name" value="zf-ChsH2"/>
    <property type="match status" value="1"/>
</dbReference>
<evidence type="ECO:0000259" key="1">
    <source>
        <dbReference type="Pfam" id="PF01796"/>
    </source>
</evidence>
<evidence type="ECO:0000313" key="4">
    <source>
        <dbReference type="Proteomes" id="UP001501676"/>
    </source>
</evidence>
<dbReference type="Proteomes" id="UP001501676">
    <property type="component" value="Unassembled WGS sequence"/>
</dbReference>
<dbReference type="RefSeq" id="WP_345726673.1">
    <property type="nucleotide sequence ID" value="NZ_BAAAYN010000005.1"/>
</dbReference>
<comment type="caution">
    <text evidence="3">The sequence shown here is derived from an EMBL/GenBank/DDBJ whole genome shotgun (WGS) entry which is preliminary data.</text>
</comment>
<sequence>MTRLKPQRAGIPLPEPTPVSRTFWDGCAGGELRYQRCETCGAAQFDPVLLCRCCGADTLSWQVSAGLGSVYSHTVVHRPQTPAFDVPYAVVLVAFDEGFHLLTNLVSADVADVRTGLRVRVTFADVGGGICLPYVEPTYVEPAAVPADAERS</sequence>
<feature type="domain" description="ChsH2 C-terminal OB-fold" evidence="1">
    <location>
        <begin position="61"/>
        <end position="123"/>
    </location>
</feature>
<dbReference type="InterPro" id="IPR002878">
    <property type="entry name" value="ChsH2_C"/>
</dbReference>
<dbReference type="Pfam" id="PF01796">
    <property type="entry name" value="OB_ChsH2_C"/>
    <property type="match status" value="1"/>
</dbReference>
<dbReference type="PANTHER" id="PTHR34075">
    <property type="entry name" value="BLR3430 PROTEIN"/>
    <property type="match status" value="1"/>
</dbReference>
<feature type="domain" description="ChsH2 rubredoxin-like zinc ribbon" evidence="2">
    <location>
        <begin position="24"/>
        <end position="59"/>
    </location>
</feature>
<dbReference type="InterPro" id="IPR052513">
    <property type="entry name" value="Thioester_dehydratase-like"/>
</dbReference>
<keyword evidence="4" id="KW-1185">Reference proteome</keyword>